<dbReference type="CDD" id="cd01949">
    <property type="entry name" value="GGDEF"/>
    <property type="match status" value="1"/>
</dbReference>
<dbReference type="SMART" id="SM00267">
    <property type="entry name" value="GGDEF"/>
    <property type="match status" value="1"/>
</dbReference>
<sequence>MKQELKIIKRENRELKNEIERLKELVTIDFLTQVYNRHAFSHFLKSACKEVKWTAEHMSRRQRREYFSLLLVDIDDFKKFNDKFGHLYGDKILKKVAKFLKGSVREFDIMARWGGEEFVIILQEATLGQAKKRAEIILKNAQKKLPVTFSIGIIESNPRYSATQIFKKVDRALYAAKSRGKNQIIIV</sequence>
<dbReference type="NCBIfam" id="TIGR00254">
    <property type="entry name" value="GGDEF"/>
    <property type="match status" value="1"/>
</dbReference>
<dbReference type="InterPro" id="IPR050469">
    <property type="entry name" value="Diguanylate_Cyclase"/>
</dbReference>
<organism evidence="3 4">
    <name type="scientific">Candidatus Portnoybacteria bacterium RBG_13_40_8</name>
    <dbReference type="NCBI Taxonomy" id="1801990"/>
    <lineage>
        <taxon>Bacteria</taxon>
        <taxon>Candidatus Portnoyibacteriota</taxon>
    </lineage>
</organism>
<feature type="domain" description="GGDEF" evidence="2">
    <location>
        <begin position="65"/>
        <end position="187"/>
    </location>
</feature>
<dbReference type="PROSITE" id="PS50887">
    <property type="entry name" value="GGDEF"/>
    <property type="match status" value="1"/>
</dbReference>
<dbReference type="EMBL" id="MHMT01000027">
    <property type="protein sequence ID" value="OGZ32043.1"/>
    <property type="molecule type" value="Genomic_DNA"/>
</dbReference>
<dbReference type="InterPro" id="IPR029787">
    <property type="entry name" value="Nucleotide_cyclase"/>
</dbReference>
<keyword evidence="1" id="KW-0175">Coiled coil</keyword>
<dbReference type="SUPFAM" id="SSF55073">
    <property type="entry name" value="Nucleotide cyclase"/>
    <property type="match status" value="1"/>
</dbReference>
<proteinExistence type="predicted"/>
<dbReference type="STRING" id="1801990.A2V69_02055"/>
<dbReference type="Pfam" id="PF00990">
    <property type="entry name" value="GGDEF"/>
    <property type="match status" value="1"/>
</dbReference>
<evidence type="ECO:0000313" key="3">
    <source>
        <dbReference type="EMBL" id="OGZ32043.1"/>
    </source>
</evidence>
<dbReference type="InterPro" id="IPR043128">
    <property type="entry name" value="Rev_trsase/Diguanyl_cyclase"/>
</dbReference>
<dbReference type="Proteomes" id="UP000177810">
    <property type="component" value="Unassembled WGS sequence"/>
</dbReference>
<reference evidence="3 4" key="1">
    <citation type="journal article" date="2016" name="Nat. Commun.">
        <title>Thousands of microbial genomes shed light on interconnected biogeochemical processes in an aquifer system.</title>
        <authorList>
            <person name="Anantharaman K."/>
            <person name="Brown C.T."/>
            <person name="Hug L.A."/>
            <person name="Sharon I."/>
            <person name="Castelle C.J."/>
            <person name="Probst A.J."/>
            <person name="Thomas B.C."/>
            <person name="Singh A."/>
            <person name="Wilkins M.J."/>
            <person name="Karaoz U."/>
            <person name="Brodie E.L."/>
            <person name="Williams K.H."/>
            <person name="Hubbard S.S."/>
            <person name="Banfield J.F."/>
        </authorList>
    </citation>
    <scope>NUCLEOTIDE SEQUENCE [LARGE SCALE GENOMIC DNA]</scope>
</reference>
<gene>
    <name evidence="3" type="ORF">A2V69_02055</name>
</gene>
<dbReference type="PANTHER" id="PTHR45138">
    <property type="entry name" value="REGULATORY COMPONENTS OF SENSORY TRANSDUCTION SYSTEM"/>
    <property type="match status" value="1"/>
</dbReference>
<dbReference type="FunFam" id="3.30.70.270:FF:000001">
    <property type="entry name" value="Diguanylate cyclase domain protein"/>
    <property type="match status" value="1"/>
</dbReference>
<comment type="caution">
    <text evidence="3">The sequence shown here is derived from an EMBL/GenBank/DDBJ whole genome shotgun (WGS) entry which is preliminary data.</text>
</comment>
<accession>A0A1G2F230</accession>
<dbReference type="PANTHER" id="PTHR45138:SF9">
    <property type="entry name" value="DIGUANYLATE CYCLASE DGCM-RELATED"/>
    <property type="match status" value="1"/>
</dbReference>
<dbReference type="Gene3D" id="3.30.70.270">
    <property type="match status" value="1"/>
</dbReference>
<name>A0A1G2F230_9BACT</name>
<dbReference type="AlphaFoldDB" id="A0A1G2F230"/>
<protein>
    <recommendedName>
        <fullName evidence="2">GGDEF domain-containing protein</fullName>
    </recommendedName>
</protein>
<dbReference type="InterPro" id="IPR000160">
    <property type="entry name" value="GGDEF_dom"/>
</dbReference>
<feature type="coiled-coil region" evidence="1">
    <location>
        <begin position="1"/>
        <end position="28"/>
    </location>
</feature>
<evidence type="ECO:0000256" key="1">
    <source>
        <dbReference type="SAM" id="Coils"/>
    </source>
</evidence>
<evidence type="ECO:0000259" key="2">
    <source>
        <dbReference type="PROSITE" id="PS50887"/>
    </source>
</evidence>
<dbReference type="GO" id="GO:0052621">
    <property type="term" value="F:diguanylate cyclase activity"/>
    <property type="evidence" value="ECO:0007669"/>
    <property type="project" value="TreeGrafter"/>
</dbReference>
<evidence type="ECO:0000313" key="4">
    <source>
        <dbReference type="Proteomes" id="UP000177810"/>
    </source>
</evidence>